<feature type="transmembrane region" description="Helical" evidence="2">
    <location>
        <begin position="256"/>
        <end position="276"/>
    </location>
</feature>
<keyword evidence="2" id="KW-0472">Membrane</keyword>
<feature type="transmembrane region" description="Helical" evidence="2">
    <location>
        <begin position="149"/>
        <end position="169"/>
    </location>
</feature>
<feature type="transmembrane region" description="Helical" evidence="2">
    <location>
        <begin position="283"/>
        <end position="303"/>
    </location>
</feature>
<dbReference type="InterPro" id="IPR037185">
    <property type="entry name" value="EmrE-like"/>
</dbReference>
<dbReference type="InterPro" id="IPR000620">
    <property type="entry name" value="EamA_dom"/>
</dbReference>
<dbReference type="SUPFAM" id="SSF103481">
    <property type="entry name" value="Multidrug resistance efflux transporter EmrE"/>
    <property type="match status" value="2"/>
</dbReference>
<dbReference type="PANTHER" id="PTHR22911:SF137">
    <property type="entry name" value="SOLUTE CARRIER FAMILY 35 MEMBER G2-RELATED"/>
    <property type="match status" value="1"/>
</dbReference>
<dbReference type="Proteomes" id="UP000818266">
    <property type="component" value="Unassembled WGS sequence"/>
</dbReference>
<dbReference type="RefSeq" id="WP_152582331.1">
    <property type="nucleotide sequence ID" value="NZ_JAVJPO010000018.1"/>
</dbReference>
<evidence type="ECO:0000256" key="2">
    <source>
        <dbReference type="SAM" id="Phobius"/>
    </source>
</evidence>
<feature type="transmembrane region" description="Helical" evidence="2">
    <location>
        <begin position="32"/>
        <end position="51"/>
    </location>
</feature>
<feature type="transmembrane region" description="Helical" evidence="2">
    <location>
        <begin position="63"/>
        <end position="84"/>
    </location>
</feature>
<dbReference type="GO" id="GO:0016020">
    <property type="term" value="C:membrane"/>
    <property type="evidence" value="ECO:0007669"/>
    <property type="project" value="InterPro"/>
</dbReference>
<dbReference type="AlphaFoldDB" id="A0A9E5MID6"/>
<sequence>MSGLTLLALLASGFLGVSDFLGGVLSRRIPLMVVLLVSQVVAAIALSTRLIVEPFDPNASDAILWGVIGGAATAVGVSCLFRGLAIGTMGVVAPITSLSVAVPVIVGLAGGDPVSWLLGIGLAVAVVGTVLASGPEVRAGALEGRRNRLLSVVFAVLSAFGFGLANVSVAYGSVQGVSTTLVVNMLVVLGLYLVGFSIWVHIRLRGAAARLHAGQTASPALLPVPIRARDWVGMAAIGVLGYAAQLSFALASLDGALSVVAVLASLYPVVTVLLGWKLLGERLLRIQIAGVAMVFLGVSTIAASA</sequence>
<evidence type="ECO:0000259" key="3">
    <source>
        <dbReference type="Pfam" id="PF00892"/>
    </source>
</evidence>
<dbReference type="OrthoDB" id="68076at2"/>
<comment type="caution">
    <text evidence="4">The sequence shown here is derived from an EMBL/GenBank/DDBJ whole genome shotgun (WGS) entry which is preliminary data.</text>
</comment>
<reference evidence="4 5" key="2">
    <citation type="submission" date="2020-03" db="EMBL/GenBank/DDBJ databases">
        <title>Chryseoglobus sp. isolated from a deep-sea seamount.</title>
        <authorList>
            <person name="Zhang D.-C."/>
        </authorList>
    </citation>
    <scope>NUCLEOTIDE SEQUENCE [LARGE SCALE GENOMIC DNA]</scope>
    <source>
        <strain evidence="4 5">KN1116</strain>
    </source>
</reference>
<reference evidence="4 5" key="1">
    <citation type="submission" date="2019-06" db="EMBL/GenBank/DDBJ databases">
        <authorList>
            <person name="De-Chao Zhang Q."/>
        </authorList>
    </citation>
    <scope>NUCLEOTIDE SEQUENCE [LARGE SCALE GENOMIC DNA]</scope>
    <source>
        <strain evidence="4 5">KN1116</strain>
    </source>
</reference>
<dbReference type="PANTHER" id="PTHR22911">
    <property type="entry name" value="ACYL-MALONYL CONDENSING ENZYME-RELATED"/>
    <property type="match status" value="1"/>
</dbReference>
<keyword evidence="5" id="KW-1185">Reference proteome</keyword>
<feature type="transmembrane region" description="Helical" evidence="2">
    <location>
        <begin position="116"/>
        <end position="137"/>
    </location>
</feature>
<dbReference type="Pfam" id="PF00892">
    <property type="entry name" value="EamA"/>
    <property type="match status" value="1"/>
</dbReference>
<feature type="transmembrane region" description="Helical" evidence="2">
    <location>
        <begin position="6"/>
        <end position="25"/>
    </location>
</feature>
<gene>
    <name evidence="4" type="ORF">FK219_005230</name>
</gene>
<keyword evidence="2" id="KW-1133">Transmembrane helix</keyword>
<evidence type="ECO:0000313" key="4">
    <source>
        <dbReference type="EMBL" id="NHF62643.1"/>
    </source>
</evidence>
<evidence type="ECO:0000313" key="5">
    <source>
        <dbReference type="Proteomes" id="UP000818266"/>
    </source>
</evidence>
<comment type="similarity">
    <text evidence="1">Belongs to the EamA transporter family.</text>
</comment>
<feature type="domain" description="EamA" evidence="3">
    <location>
        <begin position="151"/>
        <end position="301"/>
    </location>
</feature>
<protein>
    <submittedName>
        <fullName evidence="4">DMT family transporter</fullName>
    </submittedName>
</protein>
<dbReference type="EMBL" id="VIKT02000006">
    <property type="protein sequence ID" value="NHF62643.1"/>
    <property type="molecule type" value="Genomic_DNA"/>
</dbReference>
<organism evidence="4 5">
    <name type="scientific">Microcella pacifica</name>
    <dbReference type="NCBI Taxonomy" id="2591847"/>
    <lineage>
        <taxon>Bacteria</taxon>
        <taxon>Bacillati</taxon>
        <taxon>Actinomycetota</taxon>
        <taxon>Actinomycetes</taxon>
        <taxon>Micrococcales</taxon>
        <taxon>Microbacteriaceae</taxon>
        <taxon>Microcella</taxon>
    </lineage>
</organism>
<accession>A0A9E5MID6</accession>
<keyword evidence="2" id="KW-0812">Transmembrane</keyword>
<evidence type="ECO:0000256" key="1">
    <source>
        <dbReference type="ARBA" id="ARBA00007362"/>
    </source>
</evidence>
<feature type="transmembrane region" description="Helical" evidence="2">
    <location>
        <begin position="231"/>
        <end position="250"/>
    </location>
</feature>
<name>A0A9E5MID6_9MICO</name>
<feature type="transmembrane region" description="Helical" evidence="2">
    <location>
        <begin position="181"/>
        <end position="202"/>
    </location>
</feature>
<proteinExistence type="inferred from homology"/>
<feature type="transmembrane region" description="Helical" evidence="2">
    <location>
        <begin position="91"/>
        <end position="110"/>
    </location>
</feature>